<evidence type="ECO:0000256" key="1">
    <source>
        <dbReference type="SAM" id="MobiDB-lite"/>
    </source>
</evidence>
<organism evidence="2 3">
    <name type="scientific">Ancylostoma ceylanicum</name>
    <dbReference type="NCBI Taxonomy" id="53326"/>
    <lineage>
        <taxon>Eukaryota</taxon>
        <taxon>Metazoa</taxon>
        <taxon>Ecdysozoa</taxon>
        <taxon>Nematoda</taxon>
        <taxon>Chromadorea</taxon>
        <taxon>Rhabditida</taxon>
        <taxon>Rhabditina</taxon>
        <taxon>Rhabditomorpha</taxon>
        <taxon>Strongyloidea</taxon>
        <taxon>Ancylostomatidae</taxon>
        <taxon>Ancylostomatinae</taxon>
        <taxon>Ancylostoma</taxon>
    </lineage>
</organism>
<sequence length="89" mass="9810">MAWLRTAPAMDENQFDVPKNEVPPQNVRRIKGDKKRKKKEAVKTMATVQSVEQDDATAEASAATTATSDTQFDTASAIGTPVEKKRYVL</sequence>
<comment type="caution">
    <text evidence="2">The sequence shown here is derived from an EMBL/GenBank/DDBJ whole genome shotgun (WGS) entry which is preliminary data.</text>
</comment>
<feature type="region of interest" description="Disordered" evidence="1">
    <location>
        <begin position="1"/>
        <end position="25"/>
    </location>
</feature>
<dbReference type="AlphaFoldDB" id="A0A016WS09"/>
<proteinExistence type="predicted"/>
<protein>
    <submittedName>
        <fullName evidence="2">Uncharacterized protein</fullName>
    </submittedName>
</protein>
<accession>A0A016WS09</accession>
<evidence type="ECO:0000313" key="2">
    <source>
        <dbReference type="EMBL" id="EYC42574.1"/>
    </source>
</evidence>
<keyword evidence="3" id="KW-1185">Reference proteome</keyword>
<evidence type="ECO:0000313" key="3">
    <source>
        <dbReference type="Proteomes" id="UP000024635"/>
    </source>
</evidence>
<dbReference type="Proteomes" id="UP000024635">
    <property type="component" value="Unassembled WGS sequence"/>
</dbReference>
<name>A0A016WS09_9BILA</name>
<dbReference type="EMBL" id="JARK01000126">
    <property type="protein sequence ID" value="EYC42574.1"/>
    <property type="molecule type" value="Genomic_DNA"/>
</dbReference>
<gene>
    <name evidence="2" type="primary">Acey_s0526.g2943</name>
    <name evidence="2" type="ORF">Y032_0526g2943</name>
</gene>
<reference evidence="3" key="1">
    <citation type="journal article" date="2015" name="Nat. Genet.">
        <title>The genome and transcriptome of the zoonotic hookworm Ancylostoma ceylanicum identify infection-specific gene families.</title>
        <authorList>
            <person name="Schwarz E.M."/>
            <person name="Hu Y."/>
            <person name="Antoshechkin I."/>
            <person name="Miller M.M."/>
            <person name="Sternberg P.W."/>
            <person name="Aroian R.V."/>
        </authorList>
    </citation>
    <scope>NUCLEOTIDE SEQUENCE</scope>
    <source>
        <strain evidence="3">HY135</strain>
    </source>
</reference>